<dbReference type="EMBL" id="QEAQ01000052">
    <property type="protein sequence ID" value="TPX57440.1"/>
    <property type="molecule type" value="Genomic_DNA"/>
</dbReference>
<evidence type="ECO:0000256" key="12">
    <source>
        <dbReference type="ARBA" id="ARBA00023315"/>
    </source>
</evidence>
<feature type="region of interest" description="Disordered" evidence="13">
    <location>
        <begin position="549"/>
        <end position="626"/>
    </location>
</feature>
<evidence type="ECO:0000256" key="8">
    <source>
        <dbReference type="ARBA" id="ARBA00023098"/>
    </source>
</evidence>
<name>A0A507E2V8_9FUNG</name>
<evidence type="ECO:0000256" key="11">
    <source>
        <dbReference type="ARBA" id="ARBA00023264"/>
    </source>
</evidence>
<gene>
    <name evidence="16" type="ORF">PhCBS80983_g03830</name>
</gene>
<feature type="domain" description="Phospholipid/glycerol acyltransferase" evidence="15">
    <location>
        <begin position="174"/>
        <end position="286"/>
    </location>
</feature>
<dbReference type="AlphaFoldDB" id="A0A507E2V8"/>
<comment type="caution">
    <text evidence="16">The sequence shown here is derived from an EMBL/GenBank/DDBJ whole genome shotgun (WGS) entry which is preliminary data.</text>
</comment>
<dbReference type="PANTHER" id="PTHR23063">
    <property type="entry name" value="PHOSPHOLIPID ACYLTRANSFERASE"/>
    <property type="match status" value="1"/>
</dbReference>
<evidence type="ECO:0000256" key="7">
    <source>
        <dbReference type="ARBA" id="ARBA00022989"/>
    </source>
</evidence>
<feature type="compositionally biased region" description="Basic and acidic residues" evidence="13">
    <location>
        <begin position="593"/>
        <end position="604"/>
    </location>
</feature>
<keyword evidence="11" id="KW-1208">Phospholipid metabolism</keyword>
<evidence type="ECO:0000256" key="10">
    <source>
        <dbReference type="ARBA" id="ARBA00023209"/>
    </source>
</evidence>
<evidence type="ECO:0000256" key="5">
    <source>
        <dbReference type="ARBA" id="ARBA00022679"/>
    </source>
</evidence>
<dbReference type="InterPro" id="IPR045252">
    <property type="entry name" value="LPCAT1-like"/>
</dbReference>
<organism evidence="16 17">
    <name type="scientific">Powellomyces hirtus</name>
    <dbReference type="NCBI Taxonomy" id="109895"/>
    <lineage>
        <taxon>Eukaryota</taxon>
        <taxon>Fungi</taxon>
        <taxon>Fungi incertae sedis</taxon>
        <taxon>Chytridiomycota</taxon>
        <taxon>Chytridiomycota incertae sedis</taxon>
        <taxon>Chytridiomycetes</taxon>
        <taxon>Spizellomycetales</taxon>
        <taxon>Powellomycetaceae</taxon>
        <taxon>Powellomyces</taxon>
    </lineage>
</organism>
<evidence type="ECO:0000256" key="13">
    <source>
        <dbReference type="SAM" id="MobiDB-lite"/>
    </source>
</evidence>
<evidence type="ECO:0000256" key="4">
    <source>
        <dbReference type="ARBA" id="ARBA00022516"/>
    </source>
</evidence>
<keyword evidence="6 14" id="KW-0812">Transmembrane</keyword>
<evidence type="ECO:0000256" key="1">
    <source>
        <dbReference type="ARBA" id="ARBA00004370"/>
    </source>
</evidence>
<keyword evidence="8" id="KW-0443">Lipid metabolism</keyword>
<evidence type="ECO:0000256" key="14">
    <source>
        <dbReference type="SAM" id="Phobius"/>
    </source>
</evidence>
<dbReference type="InterPro" id="IPR002123">
    <property type="entry name" value="Plipid/glycerol_acylTrfase"/>
</dbReference>
<evidence type="ECO:0000256" key="3">
    <source>
        <dbReference type="ARBA" id="ARBA00008655"/>
    </source>
</evidence>
<dbReference type="STRING" id="109895.A0A507E2V8"/>
<dbReference type="GO" id="GO:0008654">
    <property type="term" value="P:phospholipid biosynthetic process"/>
    <property type="evidence" value="ECO:0007669"/>
    <property type="project" value="UniProtKB-KW"/>
</dbReference>
<dbReference type="Proteomes" id="UP000318582">
    <property type="component" value="Unassembled WGS sequence"/>
</dbReference>
<comment type="subcellular location">
    <subcellularLocation>
        <location evidence="1">Membrane</location>
    </subcellularLocation>
</comment>
<evidence type="ECO:0000256" key="6">
    <source>
        <dbReference type="ARBA" id="ARBA00022692"/>
    </source>
</evidence>
<dbReference type="PANTHER" id="PTHR23063:SF2">
    <property type="entry name" value="GLYCEROL-3-PHOSPHATE ACYLTRANSFERASE 4, ISOFORM D-RELATED"/>
    <property type="match status" value="1"/>
</dbReference>
<keyword evidence="9 14" id="KW-0472">Membrane</keyword>
<keyword evidence="10" id="KW-0594">Phospholipid biosynthesis</keyword>
<dbReference type="CDD" id="cd07991">
    <property type="entry name" value="LPLAT_LPCAT1-like"/>
    <property type="match status" value="1"/>
</dbReference>
<dbReference type="SMART" id="SM00563">
    <property type="entry name" value="PlsC"/>
    <property type="match status" value="1"/>
</dbReference>
<accession>A0A507E2V8</accession>
<comment type="pathway">
    <text evidence="2">Lipid metabolism.</text>
</comment>
<evidence type="ECO:0000256" key="9">
    <source>
        <dbReference type="ARBA" id="ARBA00023136"/>
    </source>
</evidence>
<dbReference type="GO" id="GO:0016020">
    <property type="term" value="C:membrane"/>
    <property type="evidence" value="ECO:0007669"/>
    <property type="project" value="UniProtKB-SubCell"/>
</dbReference>
<dbReference type="SUPFAM" id="SSF69593">
    <property type="entry name" value="Glycerol-3-phosphate (1)-acyltransferase"/>
    <property type="match status" value="1"/>
</dbReference>
<evidence type="ECO:0000259" key="15">
    <source>
        <dbReference type="SMART" id="SM00563"/>
    </source>
</evidence>
<keyword evidence="17" id="KW-1185">Reference proteome</keyword>
<dbReference type="GO" id="GO:0004366">
    <property type="term" value="F:glycerol-3-phosphate O-acyltransferase activity"/>
    <property type="evidence" value="ECO:0007669"/>
    <property type="project" value="TreeGrafter"/>
</dbReference>
<dbReference type="GO" id="GO:0005783">
    <property type="term" value="C:endoplasmic reticulum"/>
    <property type="evidence" value="ECO:0007669"/>
    <property type="project" value="TreeGrafter"/>
</dbReference>
<dbReference type="GO" id="GO:0019432">
    <property type="term" value="P:triglyceride biosynthetic process"/>
    <property type="evidence" value="ECO:0007669"/>
    <property type="project" value="TreeGrafter"/>
</dbReference>
<sequence>MPPFTGHAVSDGYLTQPTFRRAARKNLPSDLLPGFEQKLDHPTVLTGKTPSFALQDGLAFIGYAAQAIAQDEFSKCFKQRPRRNFSLKTILLGPLHFVPIILSWVVRYFVLFPYRMGLLLSATVFFFMALPVVLRFKSEAWQRWLFRFYCKAFLLSWGSRIRYHGRKPKVDEPHIFVSNHTSVIDYLVLSAHDFPHATVAQKHGGIIGYFEDKVLTLNGSLMFNRSEKNDRTVLAQKMKQHVSNPKNVPLLIFPEGTCVNNEYTVLFHKGAFDLDSAVAPVAIKYNKRWADAYWHSKTQSFSKHLLYLMTRWALVADVWYLPPRSRKAGQSAVEFANEVKAEISAVASLKNLSWDGYFKNFAPAKEKQVRLQEHPQTRYGVVLMNRMRNRPGTDRMGHLRRSASISLGTVSSSKGPRQIRLSQPDWMDPKEALTSAKNEILVAALEDERSLEMIQDISHKKNDVVETWKRYSKIRSGENTQRRIENSSWRLWFKQRIERQAAEERRLLREAAAAAAAREEEREGRARGEDLTLSMLTAYNLMSYFPPSLFSPPITRPRNPDSTDDDEQTSRPRSRSVGTRPLGSGSYFPSTPRSDRPSALKRQETSPGSKTWSASPKRRAPLVPAR</sequence>
<evidence type="ECO:0000256" key="2">
    <source>
        <dbReference type="ARBA" id="ARBA00005189"/>
    </source>
</evidence>
<keyword evidence="4" id="KW-0444">Lipid biosynthesis</keyword>
<proteinExistence type="inferred from homology"/>
<keyword evidence="7 14" id="KW-1133">Transmembrane helix</keyword>
<keyword evidence="5" id="KW-0808">Transferase</keyword>
<keyword evidence="12" id="KW-0012">Acyltransferase</keyword>
<comment type="similarity">
    <text evidence="3">Belongs to the 1-acyl-sn-glycerol-3-phosphate acyltransferase family.</text>
</comment>
<protein>
    <recommendedName>
        <fullName evidence="15">Phospholipid/glycerol acyltransferase domain-containing protein</fullName>
    </recommendedName>
</protein>
<feature type="transmembrane region" description="Helical" evidence="14">
    <location>
        <begin position="85"/>
        <end position="106"/>
    </location>
</feature>
<reference evidence="16 17" key="1">
    <citation type="journal article" date="2019" name="Sci. Rep.">
        <title>Comparative genomics of chytrid fungi reveal insights into the obligate biotrophic and pathogenic lifestyle of Synchytrium endobioticum.</title>
        <authorList>
            <person name="van de Vossenberg B.T.L.H."/>
            <person name="Warris S."/>
            <person name="Nguyen H.D.T."/>
            <person name="van Gent-Pelzer M.P.E."/>
            <person name="Joly D.L."/>
            <person name="van de Geest H.C."/>
            <person name="Bonants P.J.M."/>
            <person name="Smith D.S."/>
            <person name="Levesque C.A."/>
            <person name="van der Lee T.A.J."/>
        </authorList>
    </citation>
    <scope>NUCLEOTIDE SEQUENCE [LARGE SCALE GENOMIC DNA]</scope>
    <source>
        <strain evidence="16 17">CBS 809.83</strain>
    </source>
</reference>
<dbReference type="Pfam" id="PF01553">
    <property type="entry name" value="Acyltransferase"/>
    <property type="match status" value="1"/>
</dbReference>
<evidence type="ECO:0000313" key="17">
    <source>
        <dbReference type="Proteomes" id="UP000318582"/>
    </source>
</evidence>
<evidence type="ECO:0000313" key="16">
    <source>
        <dbReference type="EMBL" id="TPX57440.1"/>
    </source>
</evidence>
<feature type="compositionally biased region" description="Polar residues" evidence="13">
    <location>
        <begin position="605"/>
        <end position="614"/>
    </location>
</feature>
<feature type="transmembrane region" description="Helical" evidence="14">
    <location>
        <begin position="112"/>
        <end position="134"/>
    </location>
</feature>